<dbReference type="EMBL" id="LXQA010779037">
    <property type="protein sequence ID" value="MCI70597.1"/>
    <property type="molecule type" value="Genomic_DNA"/>
</dbReference>
<dbReference type="AlphaFoldDB" id="A0A392UCM2"/>
<feature type="non-terminal residue" evidence="1">
    <location>
        <position position="47"/>
    </location>
</feature>
<organism evidence="1 2">
    <name type="scientific">Trifolium medium</name>
    <dbReference type="NCBI Taxonomy" id="97028"/>
    <lineage>
        <taxon>Eukaryota</taxon>
        <taxon>Viridiplantae</taxon>
        <taxon>Streptophyta</taxon>
        <taxon>Embryophyta</taxon>
        <taxon>Tracheophyta</taxon>
        <taxon>Spermatophyta</taxon>
        <taxon>Magnoliopsida</taxon>
        <taxon>eudicotyledons</taxon>
        <taxon>Gunneridae</taxon>
        <taxon>Pentapetalae</taxon>
        <taxon>rosids</taxon>
        <taxon>fabids</taxon>
        <taxon>Fabales</taxon>
        <taxon>Fabaceae</taxon>
        <taxon>Papilionoideae</taxon>
        <taxon>50 kb inversion clade</taxon>
        <taxon>NPAAA clade</taxon>
        <taxon>Hologalegina</taxon>
        <taxon>IRL clade</taxon>
        <taxon>Trifolieae</taxon>
        <taxon>Trifolium</taxon>
    </lineage>
</organism>
<comment type="caution">
    <text evidence="1">The sequence shown here is derived from an EMBL/GenBank/DDBJ whole genome shotgun (WGS) entry which is preliminary data.</text>
</comment>
<evidence type="ECO:0000313" key="1">
    <source>
        <dbReference type="EMBL" id="MCI70597.1"/>
    </source>
</evidence>
<protein>
    <submittedName>
        <fullName evidence="1">Uncharacterized protein</fullName>
    </submittedName>
</protein>
<name>A0A392UCM2_9FABA</name>
<accession>A0A392UCM2</accession>
<proteinExistence type="predicted"/>
<sequence length="47" mass="5542">MIYLSGFTTFAAKLRFAIVIVNSDNGFGRRKQKLVLRYERRGVYKRT</sequence>
<dbReference type="Proteomes" id="UP000265520">
    <property type="component" value="Unassembled WGS sequence"/>
</dbReference>
<reference evidence="1 2" key="1">
    <citation type="journal article" date="2018" name="Front. Plant Sci.">
        <title>Red Clover (Trifolium pratense) and Zigzag Clover (T. medium) - A Picture of Genomic Similarities and Differences.</title>
        <authorList>
            <person name="Dluhosova J."/>
            <person name="Istvanek J."/>
            <person name="Nedelnik J."/>
            <person name="Repkova J."/>
        </authorList>
    </citation>
    <scope>NUCLEOTIDE SEQUENCE [LARGE SCALE GENOMIC DNA]</scope>
    <source>
        <strain evidence="2">cv. 10/8</strain>
        <tissue evidence="1">Leaf</tissue>
    </source>
</reference>
<keyword evidence="2" id="KW-1185">Reference proteome</keyword>
<evidence type="ECO:0000313" key="2">
    <source>
        <dbReference type="Proteomes" id="UP000265520"/>
    </source>
</evidence>